<protein>
    <recommendedName>
        <fullName evidence="3">Glabrous enhancer-binding protein-like DBD domain-containing protein</fullName>
    </recommendedName>
</protein>
<accession>A0A5N6RWQ9</accession>
<name>A0A5N6RWQ9_9ROSI</name>
<dbReference type="InterPro" id="IPR053932">
    <property type="entry name" value="GeBP-like_DBD"/>
</dbReference>
<feature type="region of interest" description="Disordered" evidence="2">
    <location>
        <begin position="59"/>
        <end position="86"/>
    </location>
</feature>
<evidence type="ECO:0000259" key="3">
    <source>
        <dbReference type="Pfam" id="PF04504"/>
    </source>
</evidence>
<dbReference type="InterPro" id="IPR007592">
    <property type="entry name" value="GEBP"/>
</dbReference>
<comment type="similarity">
    <text evidence="1">Belongs to the GeBP family.</text>
</comment>
<keyword evidence="5" id="KW-1185">Reference proteome</keyword>
<evidence type="ECO:0000256" key="2">
    <source>
        <dbReference type="SAM" id="MobiDB-lite"/>
    </source>
</evidence>
<feature type="compositionally biased region" description="Basic and acidic residues" evidence="2">
    <location>
        <begin position="59"/>
        <end position="75"/>
    </location>
</feature>
<dbReference type="Proteomes" id="UP000327013">
    <property type="component" value="Chromosome 8"/>
</dbReference>
<sequence length="245" mass="28438">MAREEEEHGKTTPRPSFAGKAFTPRTSAMMSPRLAAKRPRQRRICLSLNEKKIEDKVEEPNKGNVMAREEEEHGKTTPRPSFAGKAFTPRTSVMMSPRLAAKRPRQRRICLSLNEKKIEDKVEEPNKGSYIQRVWTDVDTEIGVLNGIIDYNTRNGRYPSCHFICLDDFIANWLQVDVPKHRLIDVVRKLRKKYLTNMVRKGATVDFADPRDQIAFNLANKIWGTAESREEDWKGQKLRHFWSRS</sequence>
<gene>
    <name evidence="4" type="ORF">FH972_020452</name>
</gene>
<dbReference type="Pfam" id="PF04504">
    <property type="entry name" value="GeBP-like_DBD"/>
    <property type="match status" value="1"/>
</dbReference>
<reference evidence="4 5" key="1">
    <citation type="submission" date="2019-06" db="EMBL/GenBank/DDBJ databases">
        <title>A chromosomal-level reference genome of Carpinus fangiana (Coryloideae, Betulaceae).</title>
        <authorList>
            <person name="Yang X."/>
            <person name="Wang Z."/>
            <person name="Zhang L."/>
            <person name="Hao G."/>
            <person name="Liu J."/>
            <person name="Yang Y."/>
        </authorList>
    </citation>
    <scope>NUCLEOTIDE SEQUENCE [LARGE SCALE GENOMIC DNA]</scope>
    <source>
        <strain evidence="4">Cfa_2016G</strain>
        <tissue evidence="4">Leaf</tissue>
    </source>
</reference>
<feature type="domain" description="Glabrous enhancer-binding protein-like DBD" evidence="3">
    <location>
        <begin position="132"/>
        <end position="224"/>
    </location>
</feature>
<dbReference type="OrthoDB" id="661680at2759"/>
<dbReference type="GO" id="GO:0005634">
    <property type="term" value="C:nucleus"/>
    <property type="evidence" value="ECO:0007669"/>
    <property type="project" value="TreeGrafter"/>
</dbReference>
<evidence type="ECO:0000313" key="4">
    <source>
        <dbReference type="EMBL" id="KAE8125673.1"/>
    </source>
</evidence>
<evidence type="ECO:0000256" key="1">
    <source>
        <dbReference type="ARBA" id="ARBA00010820"/>
    </source>
</evidence>
<dbReference type="PANTHER" id="PTHR31662">
    <property type="entry name" value="BNAANNG10740D PROTEIN-RELATED"/>
    <property type="match status" value="1"/>
</dbReference>
<dbReference type="GO" id="GO:0006355">
    <property type="term" value="P:regulation of DNA-templated transcription"/>
    <property type="evidence" value="ECO:0007669"/>
    <property type="project" value="InterPro"/>
</dbReference>
<evidence type="ECO:0000313" key="5">
    <source>
        <dbReference type="Proteomes" id="UP000327013"/>
    </source>
</evidence>
<dbReference type="PANTHER" id="PTHR31662:SF33">
    <property type="entry name" value="DNA-BINDING STOREKEEPER PROTEIN TRANSCRIPTIONAL REGULATOR-LIKE PROTEIN"/>
    <property type="match status" value="1"/>
</dbReference>
<feature type="compositionally biased region" description="Basic and acidic residues" evidence="2">
    <location>
        <begin position="1"/>
        <end position="10"/>
    </location>
</feature>
<organism evidence="4 5">
    <name type="scientific">Carpinus fangiana</name>
    <dbReference type="NCBI Taxonomy" id="176857"/>
    <lineage>
        <taxon>Eukaryota</taxon>
        <taxon>Viridiplantae</taxon>
        <taxon>Streptophyta</taxon>
        <taxon>Embryophyta</taxon>
        <taxon>Tracheophyta</taxon>
        <taxon>Spermatophyta</taxon>
        <taxon>Magnoliopsida</taxon>
        <taxon>eudicotyledons</taxon>
        <taxon>Gunneridae</taxon>
        <taxon>Pentapetalae</taxon>
        <taxon>rosids</taxon>
        <taxon>fabids</taxon>
        <taxon>Fagales</taxon>
        <taxon>Betulaceae</taxon>
        <taxon>Carpinus</taxon>
    </lineage>
</organism>
<feature type="region of interest" description="Disordered" evidence="2">
    <location>
        <begin position="1"/>
        <end position="40"/>
    </location>
</feature>
<dbReference type="EMBL" id="CM017328">
    <property type="protein sequence ID" value="KAE8125673.1"/>
    <property type="molecule type" value="Genomic_DNA"/>
</dbReference>
<proteinExistence type="inferred from homology"/>
<dbReference type="AlphaFoldDB" id="A0A5N6RWQ9"/>